<feature type="chain" id="PRO_5046705618" description="Lipoprotein" evidence="1">
    <location>
        <begin position="20"/>
        <end position="148"/>
    </location>
</feature>
<sequence length="148" mass="15833">MQTRYAALALGLLSLLGCANETTIPEPAAARAGAADAPRPQAAARQPVLAFDGQWAGTIALNPDRTRECPRPPTQERQITVTRGRATFVLNPTTRQTQSGIVAQEGGIRMVDSLDRSIATTGVFADGVFIGEYRNGLCSYAVRMTKRS</sequence>
<dbReference type="PROSITE" id="PS51257">
    <property type="entry name" value="PROKAR_LIPOPROTEIN"/>
    <property type="match status" value="1"/>
</dbReference>
<evidence type="ECO:0000313" key="3">
    <source>
        <dbReference type="Proteomes" id="UP001529369"/>
    </source>
</evidence>
<gene>
    <name evidence="2" type="ORF">QWZ14_18475</name>
</gene>
<reference evidence="3" key="1">
    <citation type="journal article" date="2019" name="Int. J. Syst. Evol. Microbiol.">
        <title>The Global Catalogue of Microorganisms (GCM) 10K type strain sequencing project: providing services to taxonomists for standard genome sequencing and annotation.</title>
        <authorList>
            <consortium name="The Broad Institute Genomics Platform"/>
            <consortium name="The Broad Institute Genome Sequencing Center for Infectious Disease"/>
            <person name="Wu L."/>
            <person name="Ma J."/>
        </authorList>
    </citation>
    <scope>NUCLEOTIDE SEQUENCE [LARGE SCALE GENOMIC DNA]</scope>
    <source>
        <strain evidence="3">CECT 7131</strain>
    </source>
</reference>
<proteinExistence type="predicted"/>
<evidence type="ECO:0000313" key="2">
    <source>
        <dbReference type="EMBL" id="MDN3566362.1"/>
    </source>
</evidence>
<name>A0ABT8A978_9PROT</name>
<dbReference type="EMBL" id="JAUFPN010000170">
    <property type="protein sequence ID" value="MDN3566362.1"/>
    <property type="molecule type" value="Genomic_DNA"/>
</dbReference>
<organism evidence="2 3">
    <name type="scientific">Paeniroseomonas aquatica</name>
    <dbReference type="NCBI Taxonomy" id="373043"/>
    <lineage>
        <taxon>Bacteria</taxon>
        <taxon>Pseudomonadati</taxon>
        <taxon>Pseudomonadota</taxon>
        <taxon>Alphaproteobacteria</taxon>
        <taxon>Acetobacterales</taxon>
        <taxon>Acetobacteraceae</taxon>
        <taxon>Paeniroseomonas</taxon>
    </lineage>
</organism>
<dbReference type="Proteomes" id="UP001529369">
    <property type="component" value="Unassembled WGS sequence"/>
</dbReference>
<accession>A0ABT8A978</accession>
<keyword evidence="3" id="KW-1185">Reference proteome</keyword>
<protein>
    <recommendedName>
        <fullName evidence="4">Lipoprotein</fullName>
    </recommendedName>
</protein>
<feature type="signal peptide" evidence="1">
    <location>
        <begin position="1"/>
        <end position="19"/>
    </location>
</feature>
<keyword evidence="1" id="KW-0732">Signal</keyword>
<comment type="caution">
    <text evidence="2">The sequence shown here is derived from an EMBL/GenBank/DDBJ whole genome shotgun (WGS) entry which is preliminary data.</text>
</comment>
<dbReference type="RefSeq" id="WP_290318281.1">
    <property type="nucleotide sequence ID" value="NZ_JAUFPN010000170.1"/>
</dbReference>
<evidence type="ECO:0000256" key="1">
    <source>
        <dbReference type="SAM" id="SignalP"/>
    </source>
</evidence>
<evidence type="ECO:0008006" key="4">
    <source>
        <dbReference type="Google" id="ProtNLM"/>
    </source>
</evidence>